<dbReference type="Proteomes" id="UP000007264">
    <property type="component" value="Unassembled WGS sequence"/>
</dbReference>
<dbReference type="STRING" id="574566.I0YT34"/>
<dbReference type="InterPro" id="IPR011032">
    <property type="entry name" value="GroES-like_sf"/>
</dbReference>
<comment type="cofactor">
    <cofactor evidence="1">
        <name>Zn(2+)</name>
        <dbReference type="ChEBI" id="CHEBI:29105"/>
    </cofactor>
</comment>
<evidence type="ECO:0000256" key="2">
    <source>
        <dbReference type="ARBA" id="ARBA00022723"/>
    </source>
</evidence>
<protein>
    <submittedName>
        <fullName evidence="6">GroES-like protein</fullName>
    </submittedName>
</protein>
<keyword evidence="4" id="KW-0560">Oxidoreductase</keyword>
<dbReference type="GO" id="GO:0016491">
    <property type="term" value="F:oxidoreductase activity"/>
    <property type="evidence" value="ECO:0007669"/>
    <property type="project" value="UniProtKB-KW"/>
</dbReference>
<dbReference type="Gene3D" id="3.90.180.10">
    <property type="entry name" value="Medium-chain alcohol dehydrogenases, catalytic domain"/>
    <property type="match status" value="1"/>
</dbReference>
<dbReference type="eggNOG" id="KOG0024">
    <property type="taxonomic scope" value="Eukaryota"/>
</dbReference>
<keyword evidence="3" id="KW-0862">Zinc</keyword>
<dbReference type="PANTHER" id="PTHR42813:SF1">
    <property type="entry name" value="DEHYDROGENASE, PUTATIVE (AFU_ORTHOLOGUE AFUA_5G03930)-RELATED"/>
    <property type="match status" value="1"/>
</dbReference>
<dbReference type="PROSITE" id="PS00059">
    <property type="entry name" value="ADH_ZINC"/>
    <property type="match status" value="1"/>
</dbReference>
<accession>I0YT34</accession>
<dbReference type="InterPro" id="IPR013154">
    <property type="entry name" value="ADH-like_N"/>
</dbReference>
<dbReference type="RefSeq" id="XP_005646097.1">
    <property type="nucleotide sequence ID" value="XM_005646040.1"/>
</dbReference>
<comment type="caution">
    <text evidence="6">The sequence shown here is derived from an EMBL/GenBank/DDBJ whole genome shotgun (WGS) entry which is preliminary data.</text>
</comment>
<dbReference type="Pfam" id="PF08240">
    <property type="entry name" value="ADH_N"/>
    <property type="match status" value="1"/>
</dbReference>
<name>I0YT34_COCSC</name>
<reference evidence="6 7" key="1">
    <citation type="journal article" date="2012" name="Genome Biol.">
        <title>The genome of the polar eukaryotic microalga coccomyxa subellipsoidea reveals traits of cold adaptation.</title>
        <authorList>
            <person name="Blanc G."/>
            <person name="Agarkova I."/>
            <person name="Grimwood J."/>
            <person name="Kuo A."/>
            <person name="Brueggeman A."/>
            <person name="Dunigan D."/>
            <person name="Gurnon J."/>
            <person name="Ladunga I."/>
            <person name="Lindquist E."/>
            <person name="Lucas S."/>
            <person name="Pangilinan J."/>
            <person name="Proschold T."/>
            <person name="Salamov A."/>
            <person name="Schmutz J."/>
            <person name="Weeks D."/>
            <person name="Yamada T."/>
            <person name="Claverie J.M."/>
            <person name="Grigoriev I."/>
            <person name="Van Etten J."/>
            <person name="Lomsadze A."/>
            <person name="Borodovsky M."/>
        </authorList>
    </citation>
    <scope>NUCLEOTIDE SEQUENCE [LARGE SCALE GENOMIC DNA]</scope>
    <source>
        <strain evidence="6 7">C-169</strain>
    </source>
</reference>
<evidence type="ECO:0000256" key="1">
    <source>
        <dbReference type="ARBA" id="ARBA00001947"/>
    </source>
</evidence>
<dbReference type="Gene3D" id="3.40.50.720">
    <property type="entry name" value="NAD(P)-binding Rossmann-like Domain"/>
    <property type="match status" value="1"/>
</dbReference>
<keyword evidence="7" id="KW-1185">Reference proteome</keyword>
<sequence length="399" mass="43809">MAEDDMMLAVCWEGKEKMEVRKVPRPHIKETTDVVLKITSTCICGSDLHIYENVIPGMEPGDVMGHEFMGIVDEVGSDVKNVKKGDRAVACFDIGCGKCFYCQRALFSSCSTTNPSNMLCPLYGHKTGGFFGYSHITGGYPGGQAQYARVPYGDVNLLKVPSHLPDKKVILLSDILPTAWHANELASVGKGDRVAIWGAGPVGQLAAHCAFVRGAERVIIIDDIEYRLQFAKDRMPNIETINFDKVKVPEELHKKFGTTTAPDVGIEAVGVHYAKSWVSKLEMATGLATDPSDMLNEIIYSVRKGGRIGIVGVYVGYTNHFNIGGFMEKAMSAAAGQTPCQKYWPHLLKLVEEGTLTPDMVITHEMPLIKAPEGYKLFNNKEEHCVKVVMHPWDGQGQG</sequence>
<dbReference type="InterPro" id="IPR002328">
    <property type="entry name" value="ADH_Zn_CS"/>
</dbReference>
<feature type="domain" description="Alcohol dehydrogenase-like N-terminal" evidence="5">
    <location>
        <begin position="32"/>
        <end position="160"/>
    </location>
</feature>
<evidence type="ECO:0000313" key="6">
    <source>
        <dbReference type="EMBL" id="EIE21553.1"/>
    </source>
</evidence>
<dbReference type="InterPro" id="IPR036291">
    <property type="entry name" value="NAD(P)-bd_dom_sf"/>
</dbReference>
<dbReference type="GeneID" id="17039537"/>
<dbReference type="AlphaFoldDB" id="I0YT34"/>
<dbReference type="SUPFAM" id="SSF51735">
    <property type="entry name" value="NAD(P)-binding Rossmann-fold domains"/>
    <property type="match status" value="1"/>
</dbReference>
<dbReference type="GO" id="GO:0008270">
    <property type="term" value="F:zinc ion binding"/>
    <property type="evidence" value="ECO:0007669"/>
    <property type="project" value="InterPro"/>
</dbReference>
<dbReference type="OrthoDB" id="256333at2759"/>
<dbReference type="SUPFAM" id="SSF50129">
    <property type="entry name" value="GroES-like"/>
    <property type="match status" value="1"/>
</dbReference>
<dbReference type="CDD" id="cd08283">
    <property type="entry name" value="FDH_like_1"/>
    <property type="match status" value="1"/>
</dbReference>
<evidence type="ECO:0000259" key="5">
    <source>
        <dbReference type="Pfam" id="PF08240"/>
    </source>
</evidence>
<proteinExistence type="predicted"/>
<dbReference type="PANTHER" id="PTHR42813">
    <property type="entry name" value="ZINC-TYPE ALCOHOL DEHYDROGENASE-LIKE"/>
    <property type="match status" value="1"/>
</dbReference>
<evidence type="ECO:0000256" key="4">
    <source>
        <dbReference type="ARBA" id="ARBA00023002"/>
    </source>
</evidence>
<evidence type="ECO:0000256" key="3">
    <source>
        <dbReference type="ARBA" id="ARBA00022833"/>
    </source>
</evidence>
<dbReference type="EMBL" id="AGSI01000012">
    <property type="protein sequence ID" value="EIE21553.1"/>
    <property type="molecule type" value="Genomic_DNA"/>
</dbReference>
<organism evidence="6 7">
    <name type="scientific">Coccomyxa subellipsoidea (strain C-169)</name>
    <name type="common">Green microalga</name>
    <dbReference type="NCBI Taxonomy" id="574566"/>
    <lineage>
        <taxon>Eukaryota</taxon>
        <taxon>Viridiplantae</taxon>
        <taxon>Chlorophyta</taxon>
        <taxon>core chlorophytes</taxon>
        <taxon>Trebouxiophyceae</taxon>
        <taxon>Trebouxiophyceae incertae sedis</taxon>
        <taxon>Coccomyxaceae</taxon>
        <taxon>Coccomyxa</taxon>
        <taxon>Coccomyxa subellipsoidea</taxon>
    </lineage>
</organism>
<dbReference type="KEGG" id="csl:COCSUDRAFT_43252"/>
<evidence type="ECO:0000313" key="7">
    <source>
        <dbReference type="Proteomes" id="UP000007264"/>
    </source>
</evidence>
<keyword evidence="2" id="KW-0479">Metal-binding</keyword>
<gene>
    <name evidence="6" type="ORF">COCSUDRAFT_43252</name>
</gene>